<dbReference type="PANTHER" id="PTHR11941">
    <property type="entry name" value="ENOYL-COA HYDRATASE-RELATED"/>
    <property type="match status" value="1"/>
</dbReference>
<dbReference type="InterPro" id="IPR029045">
    <property type="entry name" value="ClpP/crotonase-like_dom_sf"/>
</dbReference>
<dbReference type="CDD" id="cd06558">
    <property type="entry name" value="crotonase-like"/>
    <property type="match status" value="1"/>
</dbReference>
<comment type="similarity">
    <text evidence="1 3">Belongs to the enoyl-CoA hydratase/isomerase family.</text>
</comment>
<dbReference type="InterPro" id="IPR014748">
    <property type="entry name" value="Enoyl-CoA_hydra_C"/>
</dbReference>
<dbReference type="PANTHER" id="PTHR11941:SF54">
    <property type="entry name" value="ENOYL-COA HYDRATASE, MITOCHONDRIAL"/>
    <property type="match status" value="1"/>
</dbReference>
<dbReference type="Gene3D" id="3.90.226.10">
    <property type="entry name" value="2-enoyl-CoA Hydratase, Chain A, domain 1"/>
    <property type="match status" value="1"/>
</dbReference>
<dbReference type="AlphaFoldDB" id="A0A2T7UM51"/>
<dbReference type="InterPro" id="IPR001753">
    <property type="entry name" value="Enoyl-CoA_hydra/iso"/>
</dbReference>
<reference evidence="4 5" key="1">
    <citation type="journal article" date="2011" name="Syst. Appl. Microbiol.">
        <title>Defluviimonas denitrificans gen. nov., sp. nov., and Pararhodobacter aggregans gen. nov., sp. nov., non-phototrophic Rhodobacteraceae from the biofilter of a marine aquaculture.</title>
        <authorList>
            <person name="Foesel B.U."/>
            <person name="Drake H.L."/>
            <person name="Schramm A."/>
        </authorList>
    </citation>
    <scope>NUCLEOTIDE SEQUENCE [LARGE SCALE GENOMIC DNA]</scope>
    <source>
        <strain evidence="4 5">D1-19</strain>
    </source>
</reference>
<dbReference type="Pfam" id="PF00378">
    <property type="entry name" value="ECH_1"/>
    <property type="match status" value="1"/>
</dbReference>
<dbReference type="InterPro" id="IPR018376">
    <property type="entry name" value="Enoyl-CoA_hyd/isom_CS"/>
</dbReference>
<dbReference type="Proteomes" id="UP000244810">
    <property type="component" value="Unassembled WGS sequence"/>
</dbReference>
<comment type="caution">
    <text evidence="4">The sequence shown here is derived from an EMBL/GenBank/DDBJ whole genome shotgun (WGS) entry which is preliminary data.</text>
</comment>
<evidence type="ECO:0000256" key="2">
    <source>
        <dbReference type="ARBA" id="ARBA00023239"/>
    </source>
</evidence>
<dbReference type="PROSITE" id="PS00166">
    <property type="entry name" value="ENOYL_COA_HYDRATASE"/>
    <property type="match status" value="1"/>
</dbReference>
<evidence type="ECO:0000256" key="1">
    <source>
        <dbReference type="ARBA" id="ARBA00005254"/>
    </source>
</evidence>
<gene>
    <name evidence="4" type="ORF">DDE23_19775</name>
</gene>
<evidence type="ECO:0000313" key="5">
    <source>
        <dbReference type="Proteomes" id="UP000244810"/>
    </source>
</evidence>
<dbReference type="EMBL" id="QDDR01000012">
    <property type="protein sequence ID" value="PVE45746.1"/>
    <property type="molecule type" value="Genomic_DNA"/>
</dbReference>
<dbReference type="SUPFAM" id="SSF52096">
    <property type="entry name" value="ClpP/crotonase"/>
    <property type="match status" value="1"/>
</dbReference>
<dbReference type="Gene3D" id="1.10.12.10">
    <property type="entry name" value="Lyase 2-enoyl-coa Hydratase, Chain A, domain 2"/>
    <property type="match status" value="1"/>
</dbReference>
<dbReference type="OrthoDB" id="9781757at2"/>
<dbReference type="GO" id="GO:0006635">
    <property type="term" value="P:fatty acid beta-oxidation"/>
    <property type="evidence" value="ECO:0007669"/>
    <property type="project" value="TreeGrafter"/>
</dbReference>
<accession>A0A2T7UM51</accession>
<dbReference type="RefSeq" id="WP_107754207.1">
    <property type="nucleotide sequence ID" value="NZ_QBKF01000012.1"/>
</dbReference>
<organism evidence="4 5">
    <name type="scientific">Pararhodobacter aggregans</name>
    <dbReference type="NCBI Taxonomy" id="404875"/>
    <lineage>
        <taxon>Bacteria</taxon>
        <taxon>Pseudomonadati</taxon>
        <taxon>Pseudomonadota</taxon>
        <taxon>Alphaproteobacteria</taxon>
        <taxon>Rhodobacterales</taxon>
        <taxon>Paracoccaceae</taxon>
        <taxon>Pararhodobacter</taxon>
    </lineage>
</organism>
<evidence type="ECO:0000256" key="3">
    <source>
        <dbReference type="RuleBase" id="RU003707"/>
    </source>
</evidence>
<keyword evidence="5" id="KW-1185">Reference proteome</keyword>
<sequence>MSIDLVRDGPVARITINRPEKMNALDAAHYAALTEAWIAVRDDDAVRAVVISGAGDRAFCAGADLRDFVAAGPPLSDLWNPQNGMLLNRGIELYKPVVAAINGYCLGGGMTLMMATDIRLASTEASFAVTEVRRGVIAANGGTQRILKQLPHAIGMELLLTGRRMEAEEALRWGLINRIVPRDRLEAAALALAQELADNAPLAVRASKELALRSHDMDLQSGLRAEQMANRLLQTTGDVEEGARAFAQKRAPRFEGR</sequence>
<protein>
    <submittedName>
        <fullName evidence="4">Enoyl-CoA hydratase</fullName>
    </submittedName>
</protein>
<name>A0A2T7UM51_9RHOB</name>
<keyword evidence="2" id="KW-0456">Lyase</keyword>
<proteinExistence type="inferred from homology"/>
<dbReference type="GO" id="GO:0016829">
    <property type="term" value="F:lyase activity"/>
    <property type="evidence" value="ECO:0007669"/>
    <property type="project" value="UniProtKB-KW"/>
</dbReference>
<evidence type="ECO:0000313" key="4">
    <source>
        <dbReference type="EMBL" id="PVE45746.1"/>
    </source>
</evidence>